<dbReference type="EC" id="3.2.1.-" evidence="3"/>
<organism evidence="3 4">
    <name type="scientific">Candidatus Electrothrix aarhusensis</name>
    <dbReference type="NCBI Taxonomy" id="1859131"/>
    <lineage>
        <taxon>Bacteria</taxon>
        <taxon>Pseudomonadati</taxon>
        <taxon>Thermodesulfobacteriota</taxon>
        <taxon>Desulfobulbia</taxon>
        <taxon>Desulfobulbales</taxon>
        <taxon>Desulfobulbaceae</taxon>
        <taxon>Candidatus Electrothrix</taxon>
    </lineage>
</organism>
<evidence type="ECO:0000259" key="2">
    <source>
        <dbReference type="Pfam" id="PF02922"/>
    </source>
</evidence>
<dbReference type="InterPro" id="IPR004193">
    <property type="entry name" value="Glyco_hydro_13_N"/>
</dbReference>
<evidence type="ECO:0000313" key="4">
    <source>
        <dbReference type="Proteomes" id="UP000287853"/>
    </source>
</evidence>
<dbReference type="InterPro" id="IPR044505">
    <property type="entry name" value="GlgX_Isoamylase_N_E_set"/>
</dbReference>
<keyword evidence="4" id="KW-1185">Reference proteome</keyword>
<dbReference type="PANTHER" id="PTHR43002">
    <property type="entry name" value="GLYCOGEN DEBRANCHING ENZYME"/>
    <property type="match status" value="1"/>
</dbReference>
<dbReference type="EC" id="3.2.1.68" evidence="3"/>
<evidence type="ECO:0000313" key="3">
    <source>
        <dbReference type="EMBL" id="RWX46170.1"/>
    </source>
</evidence>
<dbReference type="SUPFAM" id="SSF81296">
    <property type="entry name" value="E set domains"/>
    <property type="match status" value="1"/>
</dbReference>
<dbReference type="Gene3D" id="2.60.40.10">
    <property type="entry name" value="Immunoglobulins"/>
    <property type="match status" value="1"/>
</dbReference>
<proteinExistence type="inferred from homology"/>
<dbReference type="InterPro" id="IPR014756">
    <property type="entry name" value="Ig_E-set"/>
</dbReference>
<dbReference type="EMBL" id="MTKO01000068">
    <property type="protein sequence ID" value="RWX46170.1"/>
    <property type="molecule type" value="Genomic_DNA"/>
</dbReference>
<evidence type="ECO:0000256" key="1">
    <source>
        <dbReference type="ARBA" id="ARBA00008061"/>
    </source>
</evidence>
<feature type="domain" description="Glycoside hydrolase family 13 N-terminal" evidence="2">
    <location>
        <begin position="14"/>
        <end position="109"/>
    </location>
</feature>
<sequence length="188" mass="21251">MKINFPTFSGSPQPLGATVTPTGINFALFSRNAEEVTLVLGVKDACESSRFEIPLDPKLHKTGDIWHIQVSGLPPYHLLRYGYKLSGPKEPHTSGLAYDNSLIMLDPYAKEVRSPRWGQDRTSIHYQTCGLIPHDIYDWEGDRPLNIPLQDTVIYEMHVRGFTQHSSSQCSFPGTFKGICEKIDYMKH</sequence>
<protein>
    <submittedName>
        <fullName evidence="3">Carbohydrate-binding module 48 (Isoamylase N-terminal domain)</fullName>
        <ecNumber evidence="3">3.2.1.-</ecNumber>
        <ecNumber evidence="3">3.2.1.68</ecNumber>
    </submittedName>
</protein>
<comment type="caution">
    <text evidence="3">The sequence shown here is derived from an EMBL/GenBank/DDBJ whole genome shotgun (WGS) entry which is preliminary data.</text>
</comment>
<keyword evidence="3" id="KW-0378">Hydrolase</keyword>
<keyword evidence="3" id="KW-0326">Glycosidase</keyword>
<comment type="similarity">
    <text evidence="1">Belongs to the glycosyl hydrolase 13 family.</text>
</comment>
<dbReference type="Gene3D" id="3.20.20.80">
    <property type="entry name" value="Glycosidases"/>
    <property type="match status" value="1"/>
</dbReference>
<dbReference type="CDD" id="cd02856">
    <property type="entry name" value="E_set_GDE_Isoamylase_N"/>
    <property type="match status" value="1"/>
</dbReference>
<name>A0A444IZN5_9BACT</name>
<gene>
    <name evidence="3" type="ORF">H206_00340</name>
</gene>
<dbReference type="Proteomes" id="UP000287853">
    <property type="component" value="Unassembled WGS sequence"/>
</dbReference>
<dbReference type="GO" id="GO:0005975">
    <property type="term" value="P:carbohydrate metabolic process"/>
    <property type="evidence" value="ECO:0007669"/>
    <property type="project" value="InterPro"/>
</dbReference>
<dbReference type="GO" id="GO:0019156">
    <property type="term" value="F:isoamylase activity"/>
    <property type="evidence" value="ECO:0007669"/>
    <property type="project" value="UniProtKB-EC"/>
</dbReference>
<accession>A0A444IZN5</accession>
<dbReference type="InterPro" id="IPR013783">
    <property type="entry name" value="Ig-like_fold"/>
</dbReference>
<dbReference type="SUPFAM" id="SSF51445">
    <property type="entry name" value="(Trans)glycosidases"/>
    <property type="match status" value="1"/>
</dbReference>
<reference evidence="3 4" key="1">
    <citation type="submission" date="2017-01" db="EMBL/GenBank/DDBJ databases">
        <title>The cable genome- insights into the physiology and evolution of filamentous bacteria capable of sulfide oxidation via long distance electron transfer.</title>
        <authorList>
            <person name="Schreiber L."/>
            <person name="Bjerg J.T."/>
            <person name="Boggild A."/>
            <person name="Van De Vossenberg J."/>
            <person name="Meysman F."/>
            <person name="Nielsen L.P."/>
            <person name="Schramm A."/>
            <person name="Kjeldsen K.U."/>
        </authorList>
    </citation>
    <scope>NUCLEOTIDE SEQUENCE [LARGE SCALE GENOMIC DNA]</scope>
    <source>
        <strain evidence="3">MCF</strain>
    </source>
</reference>
<dbReference type="Pfam" id="PF02922">
    <property type="entry name" value="CBM_48"/>
    <property type="match status" value="1"/>
</dbReference>
<dbReference type="AlphaFoldDB" id="A0A444IZN5"/>
<dbReference type="InterPro" id="IPR017853">
    <property type="entry name" value="GH"/>
</dbReference>